<dbReference type="AlphaFoldDB" id="A0A448XJE8"/>
<evidence type="ECO:0000313" key="2">
    <source>
        <dbReference type="EMBL" id="VEL38092.1"/>
    </source>
</evidence>
<reference evidence="2" key="1">
    <citation type="submission" date="2018-11" db="EMBL/GenBank/DDBJ databases">
        <authorList>
            <consortium name="Pathogen Informatics"/>
        </authorList>
    </citation>
    <scope>NUCLEOTIDE SEQUENCE</scope>
</reference>
<proteinExistence type="predicted"/>
<feature type="region of interest" description="Disordered" evidence="1">
    <location>
        <begin position="1"/>
        <end position="23"/>
    </location>
</feature>
<keyword evidence="3" id="KW-1185">Reference proteome</keyword>
<protein>
    <submittedName>
        <fullName evidence="2">Uncharacterized protein</fullName>
    </submittedName>
</protein>
<gene>
    <name evidence="2" type="ORF">PXEA_LOCUS31532</name>
</gene>
<evidence type="ECO:0000313" key="3">
    <source>
        <dbReference type="Proteomes" id="UP000784294"/>
    </source>
</evidence>
<dbReference type="Proteomes" id="UP000784294">
    <property type="component" value="Unassembled WGS sequence"/>
</dbReference>
<organism evidence="2 3">
    <name type="scientific">Protopolystoma xenopodis</name>
    <dbReference type="NCBI Taxonomy" id="117903"/>
    <lineage>
        <taxon>Eukaryota</taxon>
        <taxon>Metazoa</taxon>
        <taxon>Spiralia</taxon>
        <taxon>Lophotrochozoa</taxon>
        <taxon>Platyhelminthes</taxon>
        <taxon>Monogenea</taxon>
        <taxon>Polyopisthocotylea</taxon>
        <taxon>Polystomatidea</taxon>
        <taxon>Polystomatidae</taxon>
        <taxon>Protopolystoma</taxon>
    </lineage>
</organism>
<accession>A0A448XJE8</accession>
<comment type="caution">
    <text evidence="2">The sequence shown here is derived from an EMBL/GenBank/DDBJ whole genome shotgun (WGS) entry which is preliminary data.</text>
</comment>
<dbReference type="EMBL" id="CAAALY010256866">
    <property type="protein sequence ID" value="VEL38092.1"/>
    <property type="molecule type" value="Genomic_DNA"/>
</dbReference>
<name>A0A448XJE8_9PLAT</name>
<evidence type="ECO:0000256" key="1">
    <source>
        <dbReference type="SAM" id="MobiDB-lite"/>
    </source>
</evidence>
<sequence length="143" mass="15921">MLQASLGCDRVHPQSKPETSRQISSLGCKIQQTVSLPVPPLSPFSSDPVGLDAVIRSQFCPPDQPPCCTVPHDQIALRHLFQYISTFVSYPLTVTTSDISLRSIFLTHPCRKHLNSSLVCFLPRLPLNLPPTARKNPDQDKYE</sequence>